<reference evidence="3" key="1">
    <citation type="journal article" date="2023" name="Mol. Phylogenet. Evol.">
        <title>Genome-scale phylogeny and comparative genomics of the fungal order Sordariales.</title>
        <authorList>
            <person name="Hensen N."/>
            <person name="Bonometti L."/>
            <person name="Westerberg I."/>
            <person name="Brannstrom I.O."/>
            <person name="Guillou S."/>
            <person name="Cros-Aarteil S."/>
            <person name="Calhoun S."/>
            <person name="Haridas S."/>
            <person name="Kuo A."/>
            <person name="Mondo S."/>
            <person name="Pangilinan J."/>
            <person name="Riley R."/>
            <person name="LaButti K."/>
            <person name="Andreopoulos B."/>
            <person name="Lipzen A."/>
            <person name="Chen C."/>
            <person name="Yan M."/>
            <person name="Daum C."/>
            <person name="Ng V."/>
            <person name="Clum A."/>
            <person name="Steindorff A."/>
            <person name="Ohm R.A."/>
            <person name="Martin F."/>
            <person name="Silar P."/>
            <person name="Natvig D.O."/>
            <person name="Lalanne C."/>
            <person name="Gautier V."/>
            <person name="Ament-Velasquez S.L."/>
            <person name="Kruys A."/>
            <person name="Hutchinson M.I."/>
            <person name="Powell A.J."/>
            <person name="Barry K."/>
            <person name="Miller A.N."/>
            <person name="Grigoriev I.V."/>
            <person name="Debuchy R."/>
            <person name="Gladieux P."/>
            <person name="Hiltunen Thoren M."/>
            <person name="Johannesson H."/>
        </authorList>
    </citation>
    <scope>NUCLEOTIDE SEQUENCE</scope>
    <source>
        <strain evidence="3">CBS 232.78</strain>
    </source>
</reference>
<dbReference type="Proteomes" id="UP001285441">
    <property type="component" value="Unassembled WGS sequence"/>
</dbReference>
<name>A0AAE0P455_9PEZI</name>
<protein>
    <submittedName>
        <fullName evidence="3">Uncharacterized protein</fullName>
    </submittedName>
</protein>
<evidence type="ECO:0000256" key="2">
    <source>
        <dbReference type="SAM" id="SignalP"/>
    </source>
</evidence>
<dbReference type="AlphaFoldDB" id="A0AAE0P455"/>
<accession>A0AAE0P455</accession>
<evidence type="ECO:0000313" key="3">
    <source>
        <dbReference type="EMBL" id="KAK3393138.1"/>
    </source>
</evidence>
<evidence type="ECO:0000313" key="4">
    <source>
        <dbReference type="Proteomes" id="UP001285441"/>
    </source>
</evidence>
<reference evidence="3" key="2">
    <citation type="submission" date="2023-06" db="EMBL/GenBank/DDBJ databases">
        <authorList>
            <consortium name="Lawrence Berkeley National Laboratory"/>
            <person name="Haridas S."/>
            <person name="Hensen N."/>
            <person name="Bonometti L."/>
            <person name="Westerberg I."/>
            <person name="Brannstrom I.O."/>
            <person name="Guillou S."/>
            <person name="Cros-Aarteil S."/>
            <person name="Calhoun S."/>
            <person name="Kuo A."/>
            <person name="Mondo S."/>
            <person name="Pangilinan J."/>
            <person name="Riley R."/>
            <person name="LaButti K."/>
            <person name="Andreopoulos B."/>
            <person name="Lipzen A."/>
            <person name="Chen C."/>
            <person name="Yanf M."/>
            <person name="Daum C."/>
            <person name="Ng V."/>
            <person name="Clum A."/>
            <person name="Steindorff A."/>
            <person name="Ohm R."/>
            <person name="Martin F."/>
            <person name="Silar P."/>
            <person name="Natvig D."/>
            <person name="Lalanne C."/>
            <person name="Gautier V."/>
            <person name="Ament-velasquez S.L."/>
            <person name="Kruys A."/>
            <person name="Hutchinson M.I."/>
            <person name="Powell A.J."/>
            <person name="Barry K."/>
            <person name="Miller A.N."/>
            <person name="Grigoriev I.V."/>
            <person name="Debuchy R."/>
            <person name="Gladieux P."/>
            <person name="Thoren M.H."/>
            <person name="Johannesson H."/>
        </authorList>
    </citation>
    <scope>NUCLEOTIDE SEQUENCE</scope>
    <source>
        <strain evidence="3">CBS 232.78</strain>
    </source>
</reference>
<sequence>MRASWVVIGLASAIAVLPGTLAQQQDGIWARLLRAMGKIDQSGADGSHAGVAPVGQQERRDYTYPPYGYQPPPPPPPPGSSYEDVSTIWVDASTSEYGPESSEVYISYVTSSVYALSSTEVYESSSYTSTLSSSYPESTIPSASPSESPSSSRILLFESYVGPYEYCYFDVAACQFTVLEFFFEIGGGLFDYIYFAVSCIIWNHSQYIAILDIFVSVWFSAINKFYRKHLEWWLSSKLDSLFVRVQHFKLVYFRKVIWISNSCLGFDLNDTLYFELYPGDPAIFIIVSVNIAAGEPIVIDPAHRCRDICLSPKFDFIVKQLSHLWASHTLGKHSWNLDQDNVALGIWKQRSIDNTGQHIKLLDTVEFNRIAIVIRNTGTLLFSTNRKYLGELSCHPHTCVDFVAKFIDWATSTIHSSFFSASPGLHWFFKRFKYQSASVCSFVDFHFKQLAFFRHYRAFTILIISNQLNSFHTAICVHWFQFYHRRAFIIGSTCDKLINNAFEESINGTELEFNQRSSDPNFTVNANTIPAYQLNVPRFGFNFYSRHHRVDSAPIPSNELQHWVAELGGLYWLSHEFEWGTFWHEHSLIVLGIWLLLLSLELVWIHECRTDKCYHWDASIEFIGLCSNFDWLLQPEHQHTTS</sequence>
<feature type="compositionally biased region" description="Pro residues" evidence="1">
    <location>
        <begin position="68"/>
        <end position="79"/>
    </location>
</feature>
<keyword evidence="4" id="KW-1185">Reference proteome</keyword>
<dbReference type="EMBL" id="JAULSW010000001">
    <property type="protein sequence ID" value="KAK3393138.1"/>
    <property type="molecule type" value="Genomic_DNA"/>
</dbReference>
<keyword evidence="2" id="KW-0732">Signal</keyword>
<evidence type="ECO:0000256" key="1">
    <source>
        <dbReference type="SAM" id="MobiDB-lite"/>
    </source>
</evidence>
<gene>
    <name evidence="3" type="ORF">B0H63DRAFT_443406</name>
</gene>
<feature type="chain" id="PRO_5042250095" evidence="2">
    <location>
        <begin position="23"/>
        <end position="642"/>
    </location>
</feature>
<comment type="caution">
    <text evidence="3">The sequence shown here is derived from an EMBL/GenBank/DDBJ whole genome shotgun (WGS) entry which is preliminary data.</text>
</comment>
<feature type="region of interest" description="Disordered" evidence="1">
    <location>
        <begin position="129"/>
        <end position="150"/>
    </location>
</feature>
<feature type="signal peptide" evidence="2">
    <location>
        <begin position="1"/>
        <end position="22"/>
    </location>
</feature>
<feature type="region of interest" description="Disordered" evidence="1">
    <location>
        <begin position="60"/>
        <end position="84"/>
    </location>
</feature>
<organism evidence="3 4">
    <name type="scientific">Podospora didyma</name>
    <dbReference type="NCBI Taxonomy" id="330526"/>
    <lineage>
        <taxon>Eukaryota</taxon>
        <taxon>Fungi</taxon>
        <taxon>Dikarya</taxon>
        <taxon>Ascomycota</taxon>
        <taxon>Pezizomycotina</taxon>
        <taxon>Sordariomycetes</taxon>
        <taxon>Sordariomycetidae</taxon>
        <taxon>Sordariales</taxon>
        <taxon>Podosporaceae</taxon>
        <taxon>Podospora</taxon>
    </lineage>
</organism>
<proteinExistence type="predicted"/>